<feature type="coiled-coil region" evidence="1">
    <location>
        <begin position="132"/>
        <end position="159"/>
    </location>
</feature>
<keyword evidence="3" id="KW-1133">Transmembrane helix</keyword>
<dbReference type="InterPro" id="IPR050008">
    <property type="entry name" value="MMSYN1_0478-like"/>
</dbReference>
<dbReference type="NCBIfam" id="NF043065">
    <property type="entry name" value="MMSYN1_0478"/>
    <property type="match status" value="1"/>
</dbReference>
<feature type="region of interest" description="Disordered" evidence="2">
    <location>
        <begin position="168"/>
        <end position="189"/>
    </location>
</feature>
<dbReference type="Proteomes" id="UP000012984">
    <property type="component" value="Chromosome"/>
</dbReference>
<keyword evidence="3" id="KW-0472">Membrane</keyword>
<keyword evidence="1" id="KW-0175">Coiled coil</keyword>
<dbReference type="eggNOG" id="ENOG502ZWXF">
    <property type="taxonomic scope" value="Bacteria"/>
</dbReference>
<keyword evidence="5" id="KW-1185">Reference proteome</keyword>
<organism evidence="4 5">
    <name type="scientific">Mycoplasma putrefaciens Mput9231</name>
    <dbReference type="NCBI Taxonomy" id="1292033"/>
    <lineage>
        <taxon>Bacteria</taxon>
        <taxon>Bacillati</taxon>
        <taxon>Mycoplasmatota</taxon>
        <taxon>Mollicutes</taxon>
        <taxon>Mycoplasmataceae</taxon>
        <taxon>Mycoplasma</taxon>
    </lineage>
</organism>
<feature type="transmembrane region" description="Helical" evidence="3">
    <location>
        <begin position="41"/>
        <end position="63"/>
    </location>
</feature>
<evidence type="ECO:0000313" key="4">
    <source>
        <dbReference type="EMBL" id="AGJ90751.1"/>
    </source>
</evidence>
<evidence type="ECO:0000313" key="5">
    <source>
        <dbReference type="Proteomes" id="UP000012984"/>
    </source>
</evidence>
<dbReference type="PATRIC" id="fig|1292033.3.peg.324"/>
<feature type="transmembrane region" description="Helical" evidence="3">
    <location>
        <begin position="83"/>
        <end position="105"/>
    </location>
</feature>
<sequence>MNYKSYKFLKYLATLSSVIFSIAILIAFIQQTRTDKLFTSLTAFITLEIILIVLGIISFITYLIIRLKLRNKTEYQNTKKDNIYLITSFILYIVVIVLVISYFLISLTVNNQNILKILFYVFMPLSVILAIIASISETLSRLNEQLLLYKKEYQRIQAQENKKQAKIIKKKASDQSQVSLDDPNNPFND</sequence>
<name>M9WD49_9MOLU</name>
<evidence type="ECO:0000256" key="1">
    <source>
        <dbReference type="SAM" id="Coils"/>
    </source>
</evidence>
<gene>
    <name evidence="4" type="ORF">MPUT9231_3300</name>
</gene>
<dbReference type="AlphaFoldDB" id="M9WD49"/>
<proteinExistence type="predicted"/>
<keyword evidence="3" id="KW-0812">Transmembrane</keyword>
<feature type="transmembrane region" description="Helical" evidence="3">
    <location>
        <begin position="12"/>
        <end position="29"/>
    </location>
</feature>
<evidence type="ECO:0000256" key="3">
    <source>
        <dbReference type="SAM" id="Phobius"/>
    </source>
</evidence>
<reference evidence="4 5" key="1">
    <citation type="journal article" date="2013" name="Genome Announc.">
        <title>Complete Genome Sequence of Mycoplasma putrefaciens Strain 9231, One of the Agents of Contagious Agalactia in Goats.</title>
        <authorList>
            <person name="Dupuy V."/>
            <person name="Sirand-Pugnet P."/>
            <person name="Baranowski E."/>
            <person name="Barre A."/>
            <person name="Breton M."/>
            <person name="Couture C."/>
            <person name="Dordet-Frisoni E."/>
            <person name="Gaurivaud P."/>
            <person name="Jacob D."/>
            <person name="Lemaitre C."/>
            <person name="Manso-Silvan L."/>
            <person name="Nikolski M."/>
            <person name="Nouvel L.X."/>
            <person name="Poumarat F."/>
            <person name="Tardy F."/>
            <person name="Thebault P."/>
            <person name="Theil S."/>
            <person name="Citti C."/>
            <person name="Blanchard A."/>
            <person name="Thiaucourt F."/>
        </authorList>
    </citation>
    <scope>NUCLEOTIDE SEQUENCE [LARGE SCALE GENOMIC DNA]</scope>
    <source>
        <strain evidence="4">Mput9231</strain>
    </source>
</reference>
<dbReference type="OrthoDB" id="392100at2"/>
<feature type="transmembrane region" description="Helical" evidence="3">
    <location>
        <begin position="117"/>
        <end position="135"/>
    </location>
</feature>
<dbReference type="RefSeq" id="WP_015587362.1">
    <property type="nucleotide sequence ID" value="NC_021083.1"/>
</dbReference>
<evidence type="ECO:0008006" key="6">
    <source>
        <dbReference type="Google" id="ProtNLM"/>
    </source>
</evidence>
<dbReference type="HOGENOM" id="CLU_1388896_0_0_14"/>
<protein>
    <recommendedName>
        <fullName evidence="6">Transmembrane protein</fullName>
    </recommendedName>
</protein>
<accession>M9WD49</accession>
<dbReference type="EMBL" id="CP004357">
    <property type="protein sequence ID" value="AGJ90751.1"/>
    <property type="molecule type" value="Genomic_DNA"/>
</dbReference>
<evidence type="ECO:0000256" key="2">
    <source>
        <dbReference type="SAM" id="MobiDB-lite"/>
    </source>
</evidence>
<dbReference type="KEGG" id="mput:MPUT9231_3300"/>